<dbReference type="PROSITE" id="PS50943">
    <property type="entry name" value="HTH_CROC1"/>
    <property type="match status" value="1"/>
</dbReference>
<evidence type="ECO:0000259" key="1">
    <source>
        <dbReference type="PROSITE" id="PS50943"/>
    </source>
</evidence>
<organism evidence="2">
    <name type="scientific">Siphoviridae sp. ctvph17</name>
    <dbReference type="NCBI Taxonomy" id="2825724"/>
    <lineage>
        <taxon>Viruses</taxon>
        <taxon>Duplodnaviria</taxon>
        <taxon>Heunggongvirae</taxon>
        <taxon>Uroviricota</taxon>
        <taxon>Caudoviricetes</taxon>
    </lineage>
</organism>
<evidence type="ECO:0000313" key="2">
    <source>
        <dbReference type="EMBL" id="DAF94619.1"/>
    </source>
</evidence>
<dbReference type="SMART" id="SM00530">
    <property type="entry name" value="HTH_XRE"/>
    <property type="match status" value="1"/>
</dbReference>
<dbReference type="InterPro" id="IPR010982">
    <property type="entry name" value="Lambda_DNA-bd_dom_sf"/>
</dbReference>
<dbReference type="SUPFAM" id="SSF47413">
    <property type="entry name" value="lambda repressor-like DNA-binding domains"/>
    <property type="match status" value="1"/>
</dbReference>
<protein>
    <submittedName>
        <fullName evidence="2">Putative transcriptional regulator</fullName>
    </submittedName>
</protein>
<dbReference type="EMBL" id="BK016095">
    <property type="protein sequence ID" value="DAF94619.1"/>
    <property type="molecule type" value="Genomic_DNA"/>
</dbReference>
<proteinExistence type="predicted"/>
<dbReference type="Pfam" id="PF01381">
    <property type="entry name" value="HTH_3"/>
    <property type="match status" value="1"/>
</dbReference>
<feature type="domain" description="HTH cro/C1-type" evidence="1">
    <location>
        <begin position="30"/>
        <end position="72"/>
    </location>
</feature>
<dbReference type="InterPro" id="IPR001387">
    <property type="entry name" value="Cro/C1-type_HTH"/>
</dbReference>
<dbReference type="CDD" id="cd00093">
    <property type="entry name" value="HTH_XRE"/>
    <property type="match status" value="1"/>
</dbReference>
<dbReference type="GO" id="GO:0003677">
    <property type="term" value="F:DNA binding"/>
    <property type="evidence" value="ECO:0007669"/>
    <property type="project" value="InterPro"/>
</dbReference>
<reference evidence="2" key="1">
    <citation type="journal article" date="2021" name="Proc. Natl. Acad. Sci. U.S.A.">
        <title>A Catalog of Tens of Thousands of Viruses from Human Metagenomes Reveals Hidden Associations with Chronic Diseases.</title>
        <authorList>
            <person name="Tisza M.J."/>
            <person name="Buck C.B."/>
        </authorList>
    </citation>
    <scope>NUCLEOTIDE SEQUENCE</scope>
    <source>
        <strain evidence="2">Ctvph17</strain>
    </source>
</reference>
<accession>A0A8S5UJK3</accession>
<sequence length="84" mass="8923">MNANLAPKKLRVRASVLDQARRLCGFTSDEQLGAELGLSSTTVRNLRHGRTSPTLITALKISRLAGVPIEGLIVEQADESAPAA</sequence>
<dbReference type="Gene3D" id="1.10.260.40">
    <property type="entry name" value="lambda repressor-like DNA-binding domains"/>
    <property type="match status" value="1"/>
</dbReference>
<name>A0A8S5UJK3_9CAUD</name>